<evidence type="ECO:0000313" key="2">
    <source>
        <dbReference type="EMBL" id="PZN77946.1"/>
    </source>
</evidence>
<feature type="domain" description="PPM-type phosphatase" evidence="1">
    <location>
        <begin position="6"/>
        <end position="255"/>
    </location>
</feature>
<protein>
    <submittedName>
        <fullName evidence="2">Serine/threonine protein phosphatase</fullName>
    </submittedName>
</protein>
<dbReference type="Proteomes" id="UP000249396">
    <property type="component" value="Unassembled WGS sequence"/>
</dbReference>
<dbReference type="Pfam" id="PF13672">
    <property type="entry name" value="PP2C_2"/>
    <property type="match status" value="1"/>
</dbReference>
<reference evidence="2 3" key="1">
    <citation type="journal article" date="2018" name="Aquat. Microb. Ecol.">
        <title>Gammaproteobacterial methanotrophs dominate.</title>
        <authorList>
            <person name="Rissanen A.J."/>
            <person name="Saarenheimo J."/>
            <person name="Tiirola M."/>
            <person name="Peura S."/>
            <person name="Aalto S.L."/>
            <person name="Karvinen A."/>
            <person name="Nykanen H."/>
        </authorList>
    </citation>
    <scope>NUCLEOTIDE SEQUENCE [LARGE SCALE GENOMIC DNA]</scope>
    <source>
        <strain evidence="2">AMbin10</strain>
    </source>
</reference>
<dbReference type="SUPFAM" id="SSF81606">
    <property type="entry name" value="PP2C-like"/>
    <property type="match status" value="1"/>
</dbReference>
<dbReference type="PROSITE" id="PS51746">
    <property type="entry name" value="PPM_2"/>
    <property type="match status" value="1"/>
</dbReference>
<dbReference type="Gene3D" id="3.60.40.10">
    <property type="entry name" value="PPM-type phosphatase domain"/>
    <property type="match status" value="1"/>
</dbReference>
<dbReference type="AlphaFoldDB" id="A0A2W4R4D6"/>
<name>A0A2W4R4D6_9GAMM</name>
<dbReference type="EMBL" id="QJPH01000327">
    <property type="protein sequence ID" value="PZN77946.1"/>
    <property type="molecule type" value="Genomic_DNA"/>
</dbReference>
<dbReference type="SMART" id="SM00331">
    <property type="entry name" value="PP2C_SIG"/>
    <property type="match status" value="1"/>
</dbReference>
<accession>A0A2W4R4D6</accession>
<dbReference type="InterPro" id="IPR036457">
    <property type="entry name" value="PPM-type-like_dom_sf"/>
</dbReference>
<dbReference type="InterPro" id="IPR015655">
    <property type="entry name" value="PP2C"/>
</dbReference>
<dbReference type="GO" id="GO:0004722">
    <property type="term" value="F:protein serine/threonine phosphatase activity"/>
    <property type="evidence" value="ECO:0007669"/>
    <property type="project" value="InterPro"/>
</dbReference>
<evidence type="ECO:0000313" key="3">
    <source>
        <dbReference type="Proteomes" id="UP000249396"/>
    </source>
</evidence>
<gene>
    <name evidence="2" type="ORF">DM484_13740</name>
</gene>
<dbReference type="PANTHER" id="PTHR47992">
    <property type="entry name" value="PROTEIN PHOSPHATASE"/>
    <property type="match status" value="1"/>
</dbReference>
<dbReference type="InterPro" id="IPR001932">
    <property type="entry name" value="PPM-type_phosphatase-like_dom"/>
</dbReference>
<dbReference type="CDD" id="cd00143">
    <property type="entry name" value="PP2Cc"/>
    <property type="match status" value="1"/>
</dbReference>
<proteinExistence type="predicted"/>
<sequence length="337" mass="37080">MTVNLQVGNAQVIGARTEQQDAFGFSDKDDKCFVRHGGLLAVVADGMGGHAYGGEASRIAVKAFLQAYMAKPRQAPIIDALCRSFHAANKAVCQFAEAAGEAGNCGTTLIAAVVHPASRSLYWIGTGDSRILLFRGLQWVQVTTDTNYANQQLSNHIQGESLRYDWESDGHLQGLTSFLGLQEIQEIDRSRRGFRLHPGDWLVLCTDGVYNTLTVDEILPILKGEPNDACERIVQEVLVKRLNHQDNATVAIIACDFGAAYARYGNWIKAQIARLGLYRKSRKQTKGSPQCFALNVASLRRCVRPSFCFLALPLWSLGKIFSHATAQRRNVKAVVRG</sequence>
<comment type="caution">
    <text evidence="2">The sequence shown here is derived from an EMBL/GenBank/DDBJ whole genome shotgun (WGS) entry which is preliminary data.</text>
</comment>
<evidence type="ECO:0000259" key="1">
    <source>
        <dbReference type="PROSITE" id="PS51746"/>
    </source>
</evidence>
<organism evidence="2 3">
    <name type="scientific">Candidatus Methylumidiphilus alinenensis</name>
    <dbReference type="NCBI Taxonomy" id="2202197"/>
    <lineage>
        <taxon>Bacteria</taxon>
        <taxon>Pseudomonadati</taxon>
        <taxon>Pseudomonadota</taxon>
        <taxon>Gammaproteobacteria</taxon>
        <taxon>Methylococcales</taxon>
        <taxon>Candidatus Methylumidiphilus</taxon>
    </lineage>
</organism>
<dbReference type="SMART" id="SM00332">
    <property type="entry name" value="PP2Cc"/>
    <property type="match status" value="1"/>
</dbReference>